<feature type="region of interest" description="Disordered" evidence="1">
    <location>
        <begin position="28"/>
        <end position="62"/>
    </location>
</feature>
<evidence type="ECO:0000313" key="3">
    <source>
        <dbReference type="EnsemblMetazoa" id="AMIN015733-PA"/>
    </source>
</evidence>
<sequence length="62" mass="6794">MKYITALLSVIVFIFIIVATVEARHPGKGHVLRHGIPPPGRHGGRWLGGLGPPSKDERRHHG</sequence>
<reference evidence="4" key="1">
    <citation type="submission" date="2013-03" db="EMBL/GenBank/DDBJ databases">
        <title>The Genome Sequence of Anopheles minimus MINIMUS1.</title>
        <authorList>
            <consortium name="The Broad Institute Genomics Platform"/>
            <person name="Neafsey D.E."/>
            <person name="Walton C."/>
            <person name="Walker B."/>
            <person name="Young S.K."/>
            <person name="Zeng Q."/>
            <person name="Gargeya S."/>
            <person name="Fitzgerald M."/>
            <person name="Haas B."/>
            <person name="Abouelleil A."/>
            <person name="Allen A.W."/>
            <person name="Alvarado L."/>
            <person name="Arachchi H.M."/>
            <person name="Berlin A.M."/>
            <person name="Chapman S.B."/>
            <person name="Gainer-Dewar J."/>
            <person name="Goldberg J."/>
            <person name="Griggs A."/>
            <person name="Gujja S."/>
            <person name="Hansen M."/>
            <person name="Howarth C."/>
            <person name="Imamovic A."/>
            <person name="Ireland A."/>
            <person name="Larimer J."/>
            <person name="McCowan C."/>
            <person name="Murphy C."/>
            <person name="Pearson M."/>
            <person name="Poon T.W."/>
            <person name="Priest M."/>
            <person name="Roberts A."/>
            <person name="Saif S."/>
            <person name="Shea T."/>
            <person name="Sisk P."/>
            <person name="Sykes S."/>
            <person name="Wortman J."/>
            <person name="Nusbaum C."/>
            <person name="Birren B."/>
        </authorList>
    </citation>
    <scope>NUCLEOTIDE SEQUENCE [LARGE SCALE GENOMIC DNA]</scope>
    <source>
        <strain evidence="4">MINIMUS1</strain>
    </source>
</reference>
<keyword evidence="2" id="KW-0732">Signal</keyword>
<evidence type="ECO:0000256" key="2">
    <source>
        <dbReference type="SAM" id="SignalP"/>
    </source>
</evidence>
<evidence type="ECO:0000256" key="1">
    <source>
        <dbReference type="SAM" id="MobiDB-lite"/>
    </source>
</evidence>
<feature type="chain" id="PRO_5010993103" evidence="2">
    <location>
        <begin position="24"/>
        <end position="62"/>
    </location>
</feature>
<dbReference type="EnsemblMetazoa" id="AMIN015733-RA">
    <property type="protein sequence ID" value="AMIN015733-PA"/>
    <property type="gene ID" value="AMIN015733"/>
</dbReference>
<feature type="signal peptide" evidence="2">
    <location>
        <begin position="1"/>
        <end position="23"/>
    </location>
</feature>
<dbReference type="AlphaFoldDB" id="A0A1Y9IV87"/>
<protein>
    <submittedName>
        <fullName evidence="3">Uncharacterized protein</fullName>
    </submittedName>
</protein>
<keyword evidence="4" id="KW-1185">Reference proteome</keyword>
<dbReference type="Proteomes" id="UP000075920">
    <property type="component" value="Unassembled WGS sequence"/>
</dbReference>
<name>A0A1Y9IV87_9DIPT</name>
<organism evidence="3 4">
    <name type="scientific">Anopheles minimus</name>
    <dbReference type="NCBI Taxonomy" id="112268"/>
    <lineage>
        <taxon>Eukaryota</taxon>
        <taxon>Metazoa</taxon>
        <taxon>Ecdysozoa</taxon>
        <taxon>Arthropoda</taxon>
        <taxon>Hexapoda</taxon>
        <taxon>Insecta</taxon>
        <taxon>Pterygota</taxon>
        <taxon>Neoptera</taxon>
        <taxon>Endopterygota</taxon>
        <taxon>Diptera</taxon>
        <taxon>Nematocera</taxon>
        <taxon>Culicoidea</taxon>
        <taxon>Culicidae</taxon>
        <taxon>Anophelinae</taxon>
        <taxon>Anopheles</taxon>
    </lineage>
</organism>
<proteinExistence type="predicted"/>
<accession>A0A1Y9IV87</accession>
<evidence type="ECO:0000313" key="4">
    <source>
        <dbReference type="Proteomes" id="UP000075920"/>
    </source>
</evidence>
<dbReference type="VEuPathDB" id="VectorBase:AMIN015733"/>
<reference evidence="3" key="2">
    <citation type="submission" date="2020-05" db="UniProtKB">
        <authorList>
            <consortium name="EnsemblMetazoa"/>
        </authorList>
    </citation>
    <scope>IDENTIFICATION</scope>
    <source>
        <strain evidence="3">MINIMUS1</strain>
    </source>
</reference>